<protein>
    <submittedName>
        <fullName evidence="1">Type II secretory pathway pseudopilin PulG</fullName>
    </submittedName>
</protein>
<evidence type="ECO:0000313" key="2">
    <source>
        <dbReference type="Proteomes" id="UP000590740"/>
    </source>
</evidence>
<sequence>MPTKLRRFVMSILIIAAATLGWSWVQKNQRGGITMGLSQACTLQNACIVYSRRNQETFPDSLEELVGTQVISQEEFAELTQDIKWRYFGKGRKSTDPDFVIAMSAEPILNNVTGTKTYLKIHSHVGVTMEENASIEEAMPPVK</sequence>
<dbReference type="Proteomes" id="UP000590740">
    <property type="component" value="Unassembled WGS sequence"/>
</dbReference>
<organism evidence="1 2">
    <name type="scientific">Prosthecobacter vanneervenii</name>
    <dbReference type="NCBI Taxonomy" id="48466"/>
    <lineage>
        <taxon>Bacteria</taxon>
        <taxon>Pseudomonadati</taxon>
        <taxon>Verrucomicrobiota</taxon>
        <taxon>Verrucomicrobiia</taxon>
        <taxon>Verrucomicrobiales</taxon>
        <taxon>Verrucomicrobiaceae</taxon>
        <taxon>Prosthecobacter</taxon>
    </lineage>
</organism>
<proteinExistence type="predicted"/>
<evidence type="ECO:0000313" key="1">
    <source>
        <dbReference type="EMBL" id="MBB5031760.1"/>
    </source>
</evidence>
<accession>A0A7W8DJ84</accession>
<comment type="caution">
    <text evidence="1">The sequence shown here is derived from an EMBL/GenBank/DDBJ whole genome shotgun (WGS) entry which is preliminary data.</text>
</comment>
<name>A0A7W8DJ84_9BACT</name>
<keyword evidence="2" id="KW-1185">Reference proteome</keyword>
<gene>
    <name evidence="1" type="ORF">HNQ65_001328</name>
</gene>
<dbReference type="AlphaFoldDB" id="A0A7W8DJ84"/>
<dbReference type="EMBL" id="JACHIG010000002">
    <property type="protein sequence ID" value="MBB5031760.1"/>
    <property type="molecule type" value="Genomic_DNA"/>
</dbReference>
<reference evidence="1 2" key="1">
    <citation type="submission" date="2020-08" db="EMBL/GenBank/DDBJ databases">
        <title>Genomic Encyclopedia of Type Strains, Phase IV (KMG-IV): sequencing the most valuable type-strain genomes for metagenomic binning, comparative biology and taxonomic classification.</title>
        <authorList>
            <person name="Goeker M."/>
        </authorList>
    </citation>
    <scope>NUCLEOTIDE SEQUENCE [LARGE SCALE GENOMIC DNA]</scope>
    <source>
        <strain evidence="1 2">DSM 12252</strain>
    </source>
</reference>